<organism evidence="2 3">
    <name type="scientific">Qipengyuania algicida</name>
    <dbReference type="NCBI Taxonomy" id="1836209"/>
    <lineage>
        <taxon>Bacteria</taxon>
        <taxon>Pseudomonadati</taxon>
        <taxon>Pseudomonadota</taxon>
        <taxon>Alphaproteobacteria</taxon>
        <taxon>Sphingomonadales</taxon>
        <taxon>Erythrobacteraceae</taxon>
        <taxon>Qipengyuania</taxon>
    </lineage>
</organism>
<keyword evidence="3" id="KW-1185">Reference proteome</keyword>
<dbReference type="AlphaFoldDB" id="A0A845AHB0"/>
<sequence>MTAVTDDHLPRRKSWVYGPAGRTIAPWRYWWRHKVIKDIDRTAVIAKIAGESVLTPRYIFMVMMSAGIAILGLLLSSPAVVIGAMLLSPLMSPILGAGFALATGKAKWLRLCAEALGLGTIFAVLFCALIVVFSPLQTVTPEIAARTRPNLFDLMVALFSSLAGSYAMIRGREGTIVGVAIATALMPPLAVIGFGLATANWTVFFGALGLYITNFLTIALTATMMARLYGFRTSLSSKQGRFQNIGIFVVFVGLAIPLGLSLRNIAWEARAQRMVGNALQAEFGDRARISQQDIDWSTNPLEISATVLTPSFVKNAEQGVEARLDNSLGRKVHVALEQFRVGTEAGAAEQAQITQARDAAQKAAEDAAVANVARRLALIAGIPSSDVTLDRDGQRAMAVARPLPGLTLQGYRDLEQRVAADAPDWTIALRPPLLALPDIPLTDGKPGDTAQQPIALIRWAATRTGVPVTLTGTKDALDAVMPMLQGPGITLIRNEVKRADAITTKWTASAPPTDDGQTN</sequence>
<name>A0A845AHB0_9SPHN</name>
<dbReference type="Pfam" id="PF04087">
    <property type="entry name" value="DUF389"/>
    <property type="match status" value="1"/>
</dbReference>
<dbReference type="Proteomes" id="UP000439780">
    <property type="component" value="Unassembled WGS sequence"/>
</dbReference>
<feature type="transmembrane region" description="Helical" evidence="1">
    <location>
        <begin position="58"/>
        <end position="75"/>
    </location>
</feature>
<gene>
    <name evidence="2" type="ORF">GRI58_05145</name>
</gene>
<feature type="transmembrane region" description="Helical" evidence="1">
    <location>
        <begin position="81"/>
        <end position="103"/>
    </location>
</feature>
<proteinExistence type="predicted"/>
<feature type="transmembrane region" description="Helical" evidence="1">
    <location>
        <begin position="242"/>
        <end position="262"/>
    </location>
</feature>
<accession>A0A845AHB0</accession>
<keyword evidence="1" id="KW-0472">Membrane</keyword>
<feature type="transmembrane region" description="Helical" evidence="1">
    <location>
        <begin position="203"/>
        <end position="230"/>
    </location>
</feature>
<dbReference type="OrthoDB" id="9790659at2"/>
<keyword evidence="1" id="KW-0812">Transmembrane</keyword>
<feature type="transmembrane region" description="Helical" evidence="1">
    <location>
        <begin position="115"/>
        <end position="136"/>
    </location>
</feature>
<dbReference type="PANTHER" id="PTHR20992:SF9">
    <property type="entry name" value="AT15442P-RELATED"/>
    <property type="match status" value="1"/>
</dbReference>
<evidence type="ECO:0000313" key="2">
    <source>
        <dbReference type="EMBL" id="MXP28205.1"/>
    </source>
</evidence>
<dbReference type="RefSeq" id="WP_160752509.1">
    <property type="nucleotide sequence ID" value="NZ_WTYA01000003.1"/>
</dbReference>
<dbReference type="EMBL" id="WTYA01000003">
    <property type="protein sequence ID" value="MXP28205.1"/>
    <property type="molecule type" value="Genomic_DNA"/>
</dbReference>
<feature type="transmembrane region" description="Helical" evidence="1">
    <location>
        <begin position="176"/>
        <end position="197"/>
    </location>
</feature>
<evidence type="ECO:0000313" key="3">
    <source>
        <dbReference type="Proteomes" id="UP000439780"/>
    </source>
</evidence>
<keyword evidence="1" id="KW-1133">Transmembrane helix</keyword>
<feature type="transmembrane region" description="Helical" evidence="1">
    <location>
        <begin position="151"/>
        <end position="169"/>
    </location>
</feature>
<dbReference type="PANTHER" id="PTHR20992">
    <property type="entry name" value="AT15442P-RELATED"/>
    <property type="match status" value="1"/>
</dbReference>
<comment type="caution">
    <text evidence="2">The sequence shown here is derived from an EMBL/GenBank/DDBJ whole genome shotgun (WGS) entry which is preliminary data.</text>
</comment>
<evidence type="ECO:0000256" key="1">
    <source>
        <dbReference type="SAM" id="Phobius"/>
    </source>
</evidence>
<protein>
    <submittedName>
        <fullName evidence="2">DUF389 domain-containing protein</fullName>
    </submittedName>
</protein>
<dbReference type="InterPro" id="IPR005240">
    <property type="entry name" value="DUF389"/>
</dbReference>
<reference evidence="2 3" key="1">
    <citation type="submission" date="2019-12" db="EMBL/GenBank/DDBJ databases">
        <title>Genomic-based taxomic classification of the family Erythrobacteraceae.</title>
        <authorList>
            <person name="Xu L."/>
        </authorList>
    </citation>
    <scope>NUCLEOTIDE SEQUENCE [LARGE SCALE GENOMIC DNA]</scope>
    <source>
        <strain evidence="2 3">KEMB 9005-328</strain>
    </source>
</reference>